<proteinExistence type="predicted"/>
<reference evidence="1 2" key="1">
    <citation type="submission" date="2019-03" db="EMBL/GenBank/DDBJ databases">
        <authorList>
            <consortium name="Pathogen Informatics"/>
        </authorList>
    </citation>
    <scope>NUCLEOTIDE SEQUENCE [LARGE SCALE GENOMIC DNA]</scope>
    <source>
        <strain evidence="1 2">NCTC12282</strain>
    </source>
</reference>
<dbReference type="Proteomes" id="UP000373449">
    <property type="component" value="Unassembled WGS sequence"/>
</dbReference>
<dbReference type="EMBL" id="CAADJA010000002">
    <property type="protein sequence ID" value="VFS50775.1"/>
    <property type="molecule type" value="Genomic_DNA"/>
</dbReference>
<dbReference type="AlphaFoldDB" id="A0A484ZR47"/>
<sequence length="360" mass="39990">MKKRLNIGHKKHLKDEIKTNNNQTTLGLIKGINMKIIIGLFMWLLFCSPVLAEEMVIVPSESAGPVTANTSEADLIALLGKEQVKREKIPLPEDDEMEVTVLFPGNSEKELQVVWDKPFVKPIAVNIIGSAWKTPEGVALGMSLKDLEKVNQSSFKLAGYEWDYAGVVTSYGKGQLSKYAKTLHLRFNDDDASKRVSDAEYASVMGDSDFSSGNKVMQKMNPAVKEMRITFSKPESTESGYIPRVDGEWKIVSGVCGKVCTMDNAQISKYKGKMVQIYGGSYLSPFIKLDSCGLTMSYEIKPLAEWLDSEPYASPLNLKAKNIAVHTFSCPKDSAEFITLDDDKTAVIAWEGVYFKLQLQ</sequence>
<evidence type="ECO:0000313" key="2">
    <source>
        <dbReference type="Proteomes" id="UP000373449"/>
    </source>
</evidence>
<accession>A0A484ZR47</accession>
<evidence type="ECO:0000313" key="1">
    <source>
        <dbReference type="EMBL" id="VFS50775.1"/>
    </source>
</evidence>
<gene>
    <name evidence="1" type="ORF">NCTC12282_04679</name>
</gene>
<protein>
    <submittedName>
        <fullName evidence="1">Uncharacterized protein</fullName>
    </submittedName>
</protein>
<name>A0A484ZR47_9GAMM</name>
<organism evidence="1 2">
    <name type="scientific">Budvicia aquatica</name>
    <dbReference type="NCBI Taxonomy" id="82979"/>
    <lineage>
        <taxon>Bacteria</taxon>
        <taxon>Pseudomonadati</taxon>
        <taxon>Pseudomonadota</taxon>
        <taxon>Gammaproteobacteria</taxon>
        <taxon>Enterobacterales</taxon>
        <taxon>Budviciaceae</taxon>
        <taxon>Budvicia</taxon>
    </lineage>
</organism>